<organism evidence="3 4">
    <name type="scientific">Chlamydomonas eustigma</name>
    <dbReference type="NCBI Taxonomy" id="1157962"/>
    <lineage>
        <taxon>Eukaryota</taxon>
        <taxon>Viridiplantae</taxon>
        <taxon>Chlorophyta</taxon>
        <taxon>core chlorophytes</taxon>
        <taxon>Chlorophyceae</taxon>
        <taxon>CS clade</taxon>
        <taxon>Chlamydomonadales</taxon>
        <taxon>Chlamydomonadaceae</taxon>
        <taxon>Chlamydomonas</taxon>
    </lineage>
</organism>
<evidence type="ECO:0000256" key="1">
    <source>
        <dbReference type="SAM" id="SignalP"/>
    </source>
</evidence>
<dbReference type="SUPFAM" id="SSF50891">
    <property type="entry name" value="Cyclophilin-like"/>
    <property type="match status" value="1"/>
</dbReference>
<dbReference type="PANTHER" id="PTHR46873:SF1">
    <property type="entry name" value="EXPRESSED PROTEIN"/>
    <property type="match status" value="1"/>
</dbReference>
<dbReference type="InterPro" id="IPR029000">
    <property type="entry name" value="Cyclophilin-like_dom_sf"/>
</dbReference>
<evidence type="ECO:0000259" key="2">
    <source>
        <dbReference type="PROSITE" id="PS51670"/>
    </source>
</evidence>
<comment type="caution">
    <text evidence="3">The sequence shown here is derived from an EMBL/GenBank/DDBJ whole genome shotgun (WGS) entry which is preliminary data.</text>
</comment>
<feature type="domain" description="ShKT" evidence="2">
    <location>
        <begin position="47"/>
        <end position="81"/>
    </location>
</feature>
<dbReference type="InterPro" id="IPR003582">
    <property type="entry name" value="ShKT_dom"/>
</dbReference>
<dbReference type="PROSITE" id="PS51670">
    <property type="entry name" value="SHKT"/>
    <property type="match status" value="1"/>
</dbReference>
<evidence type="ECO:0000313" key="4">
    <source>
        <dbReference type="Proteomes" id="UP000232323"/>
    </source>
</evidence>
<keyword evidence="1" id="KW-0732">Signal</keyword>
<proteinExistence type="predicted"/>
<evidence type="ECO:0000313" key="3">
    <source>
        <dbReference type="EMBL" id="GAX77573.1"/>
    </source>
</evidence>
<dbReference type="Gene3D" id="2.40.100.10">
    <property type="entry name" value="Cyclophilin-like"/>
    <property type="match status" value="1"/>
</dbReference>
<name>A0A250X3B7_9CHLO</name>
<gene>
    <name evidence="3" type="ORF">CEUSTIGMA_g5017.t1</name>
</gene>
<feature type="chain" id="PRO_5012332104" description="ShKT domain-containing protein" evidence="1">
    <location>
        <begin position="18"/>
        <end position="222"/>
    </location>
</feature>
<accession>A0A250X3B7</accession>
<dbReference type="EMBL" id="BEGY01000025">
    <property type="protein sequence ID" value="GAX77573.1"/>
    <property type="molecule type" value="Genomic_DNA"/>
</dbReference>
<reference evidence="3 4" key="1">
    <citation type="submission" date="2017-08" db="EMBL/GenBank/DDBJ databases">
        <title>Acidophilic green algal genome provides insights into adaptation to an acidic environment.</title>
        <authorList>
            <person name="Hirooka S."/>
            <person name="Hirose Y."/>
            <person name="Kanesaki Y."/>
            <person name="Higuchi S."/>
            <person name="Fujiwara T."/>
            <person name="Onuma R."/>
            <person name="Era A."/>
            <person name="Ohbayashi R."/>
            <person name="Uzuka A."/>
            <person name="Nozaki H."/>
            <person name="Yoshikawa H."/>
            <person name="Miyagishima S.Y."/>
        </authorList>
    </citation>
    <scope>NUCLEOTIDE SEQUENCE [LARGE SCALE GENOMIC DNA]</scope>
    <source>
        <strain evidence="3 4">NIES-2499</strain>
    </source>
</reference>
<sequence>MILQALIFTLSMSLSFSNLERDDTALTDEGRQDAFITYREKATQLSCRDKNPSCVTWASEGECEKNPGFMTGACPVSCKECSPPELHVEDYLGQRLILSTSKGDIRIRMLFENAPRSCALVLDLAHQGVCENCNFYRVELAPKEGEGPPYGLLQGSLSGILKGLPQEGGQIPVTYGNVATISGADFYIAAMDHSSWGSAHTSWGQVSFKLFKLEFYEEKASD</sequence>
<dbReference type="SMART" id="SM00254">
    <property type="entry name" value="ShKT"/>
    <property type="match status" value="1"/>
</dbReference>
<dbReference type="STRING" id="1157962.A0A250X3B7"/>
<protein>
    <recommendedName>
        <fullName evidence="2">ShKT domain-containing protein</fullName>
    </recommendedName>
</protein>
<dbReference type="OrthoDB" id="532384at2759"/>
<dbReference type="PANTHER" id="PTHR46873">
    <property type="entry name" value="EXPRESSED PROTEIN"/>
    <property type="match status" value="1"/>
</dbReference>
<dbReference type="Proteomes" id="UP000232323">
    <property type="component" value="Unassembled WGS sequence"/>
</dbReference>
<dbReference type="Pfam" id="PF01549">
    <property type="entry name" value="ShK"/>
    <property type="match status" value="1"/>
</dbReference>
<dbReference type="AlphaFoldDB" id="A0A250X3B7"/>
<feature type="signal peptide" evidence="1">
    <location>
        <begin position="1"/>
        <end position="17"/>
    </location>
</feature>
<keyword evidence="4" id="KW-1185">Reference proteome</keyword>